<proteinExistence type="predicted"/>
<keyword evidence="3" id="KW-1185">Reference proteome</keyword>
<feature type="transmembrane region" description="Helical" evidence="1">
    <location>
        <begin position="126"/>
        <end position="152"/>
    </location>
</feature>
<dbReference type="PANTHER" id="PTHR31748">
    <property type="entry name" value="SERPENTINE RECEPTOR, CLASS V"/>
    <property type="match status" value="1"/>
</dbReference>
<dbReference type="EnsemblMetazoa" id="CJA10508.1">
    <property type="protein sequence ID" value="CJA10508.1"/>
    <property type="gene ID" value="WBGene00129712"/>
</dbReference>
<evidence type="ECO:0000256" key="1">
    <source>
        <dbReference type="SAM" id="Phobius"/>
    </source>
</evidence>
<sequence length="272" mass="31524">MFIGILMDMFSAFNLFAGQIIPSRGWFSSFYFPNERLLGSIYFVFSYGGRCVQGGTACILSFCRVSAVCFPILYRKLGHPEYAYTMHFFQMIGVVLMATLLLPRDYKYMLVNGRYYSELTDDTFQYVFHTVVATLNILCVVCVVVNNLITYVQFHLKFNKKGAVRGNVIPSTQYQMSRGKQKREASLERMTFIVSCMEILYFAFTFYAFLIQQSLNKRIFYFLYNILCAVYSSYSAWMLLIVSKPITTEFRQKFSKMSTTRSVRSVSSVIHS</sequence>
<dbReference type="Gene3D" id="1.20.1070.10">
    <property type="entry name" value="Rhodopsin 7-helix transmembrane proteins"/>
    <property type="match status" value="1"/>
</dbReference>
<reference evidence="3" key="1">
    <citation type="submission" date="2010-08" db="EMBL/GenBank/DDBJ databases">
        <authorList>
            <consortium name="Caenorhabditis japonica Sequencing Consortium"/>
            <person name="Wilson R.K."/>
        </authorList>
    </citation>
    <scope>NUCLEOTIDE SEQUENCE [LARGE SCALE GENOMIC DNA]</scope>
    <source>
        <strain evidence="3">DF5081</strain>
    </source>
</reference>
<dbReference type="PANTHER" id="PTHR31748:SF1">
    <property type="entry name" value="SERPENTINE RECEPTOR, CLASS V"/>
    <property type="match status" value="1"/>
</dbReference>
<feature type="transmembrane region" description="Helical" evidence="1">
    <location>
        <begin position="222"/>
        <end position="242"/>
    </location>
</feature>
<dbReference type="InterPro" id="IPR019426">
    <property type="entry name" value="7TM_GPCR_serpentine_rcpt_Srv"/>
</dbReference>
<accession>A0A8R1HSJ3</accession>
<feature type="transmembrane region" description="Helical" evidence="1">
    <location>
        <begin position="86"/>
        <end position="106"/>
    </location>
</feature>
<feature type="transmembrane region" description="Helical" evidence="1">
    <location>
        <begin position="190"/>
        <end position="210"/>
    </location>
</feature>
<protein>
    <submittedName>
        <fullName evidence="2">Uncharacterized protein</fullName>
    </submittedName>
</protein>
<reference evidence="2" key="2">
    <citation type="submission" date="2022-06" db="UniProtKB">
        <authorList>
            <consortium name="EnsemblMetazoa"/>
        </authorList>
    </citation>
    <scope>IDENTIFICATION</scope>
    <source>
        <strain evidence="2">DF5081</strain>
    </source>
</reference>
<feature type="transmembrane region" description="Helical" evidence="1">
    <location>
        <begin position="52"/>
        <end position="74"/>
    </location>
</feature>
<dbReference type="SUPFAM" id="SSF81321">
    <property type="entry name" value="Family A G protein-coupled receptor-like"/>
    <property type="match status" value="1"/>
</dbReference>
<name>A0A8R1HSJ3_CAEJA</name>
<evidence type="ECO:0000313" key="3">
    <source>
        <dbReference type="Proteomes" id="UP000005237"/>
    </source>
</evidence>
<dbReference type="Pfam" id="PF10323">
    <property type="entry name" value="7TM_GPCR_Srv"/>
    <property type="match status" value="1"/>
</dbReference>
<evidence type="ECO:0000313" key="2">
    <source>
        <dbReference type="EnsemblMetazoa" id="CJA10508.1"/>
    </source>
</evidence>
<dbReference type="Proteomes" id="UP000005237">
    <property type="component" value="Unassembled WGS sequence"/>
</dbReference>
<keyword evidence="1" id="KW-1133">Transmembrane helix</keyword>
<organism evidence="2 3">
    <name type="scientific">Caenorhabditis japonica</name>
    <dbReference type="NCBI Taxonomy" id="281687"/>
    <lineage>
        <taxon>Eukaryota</taxon>
        <taxon>Metazoa</taxon>
        <taxon>Ecdysozoa</taxon>
        <taxon>Nematoda</taxon>
        <taxon>Chromadorea</taxon>
        <taxon>Rhabditida</taxon>
        <taxon>Rhabditina</taxon>
        <taxon>Rhabditomorpha</taxon>
        <taxon>Rhabditoidea</taxon>
        <taxon>Rhabditidae</taxon>
        <taxon>Peloderinae</taxon>
        <taxon>Caenorhabditis</taxon>
    </lineage>
</organism>
<keyword evidence="1" id="KW-0472">Membrane</keyword>
<keyword evidence="1" id="KW-0812">Transmembrane</keyword>
<dbReference type="AlphaFoldDB" id="A0A8R1HSJ3"/>